<dbReference type="Proteomes" id="UP000652761">
    <property type="component" value="Unassembled WGS sequence"/>
</dbReference>
<accession>A0A843TMT7</accession>
<gene>
    <name evidence="5" type="ORF">Taro_002145</name>
</gene>
<comment type="caution">
    <text evidence="5">The sequence shown here is derived from an EMBL/GenBank/DDBJ whole genome shotgun (WGS) entry which is preliminary data.</text>
</comment>
<evidence type="ECO:0000313" key="6">
    <source>
        <dbReference type="Proteomes" id="UP000652761"/>
    </source>
</evidence>
<dbReference type="AlphaFoldDB" id="A0A843TMT7"/>
<dbReference type="Gene3D" id="3.50.30.30">
    <property type="match status" value="1"/>
</dbReference>
<keyword evidence="6" id="KW-1185">Reference proteome</keyword>
<organism evidence="5 6">
    <name type="scientific">Colocasia esculenta</name>
    <name type="common">Wild taro</name>
    <name type="synonym">Arum esculentum</name>
    <dbReference type="NCBI Taxonomy" id="4460"/>
    <lineage>
        <taxon>Eukaryota</taxon>
        <taxon>Viridiplantae</taxon>
        <taxon>Streptophyta</taxon>
        <taxon>Embryophyta</taxon>
        <taxon>Tracheophyta</taxon>
        <taxon>Spermatophyta</taxon>
        <taxon>Magnoliopsida</taxon>
        <taxon>Liliopsida</taxon>
        <taxon>Araceae</taxon>
        <taxon>Aroideae</taxon>
        <taxon>Colocasieae</taxon>
        <taxon>Colocasia</taxon>
    </lineage>
</organism>
<feature type="compositionally biased region" description="Basic and acidic residues" evidence="3">
    <location>
        <begin position="125"/>
        <end position="142"/>
    </location>
</feature>
<feature type="signal peptide" evidence="4">
    <location>
        <begin position="1"/>
        <end position="26"/>
    </location>
</feature>
<dbReference type="PANTHER" id="PTHR22702">
    <property type="entry name" value="PROTEASE-ASSOCIATED DOMAIN-CONTAINING PROTEIN"/>
    <property type="match status" value="1"/>
</dbReference>
<sequence>MRRSGRGLLVAAWTGLLLLLAPLVMGRFVVEKNSLMVTSPNDLRGKHDSAIANFGIPQYGGSMAGAVVYPKENTDGCGEFSASYKAKPGALPTFLLVDRGGLSAKKIEDCMGDPNADSENPVLKQEQDAQKFSDAGRREKRG</sequence>
<evidence type="ECO:0000313" key="5">
    <source>
        <dbReference type="EMBL" id="MQL69859.1"/>
    </source>
</evidence>
<dbReference type="OrthoDB" id="10045365at2759"/>
<dbReference type="EMBL" id="NMUH01000049">
    <property type="protein sequence ID" value="MQL69859.1"/>
    <property type="molecule type" value="Genomic_DNA"/>
</dbReference>
<proteinExistence type="predicted"/>
<dbReference type="PANTHER" id="PTHR22702:SF1">
    <property type="entry name" value="PROTEASE-ASSOCIATED DOMAIN-CONTAINING PROTEIN 1"/>
    <property type="match status" value="1"/>
</dbReference>
<keyword evidence="2" id="KW-0325">Glycoprotein</keyword>
<protein>
    <submittedName>
        <fullName evidence="5">Uncharacterized protein</fullName>
    </submittedName>
</protein>
<evidence type="ECO:0000256" key="3">
    <source>
        <dbReference type="SAM" id="MobiDB-lite"/>
    </source>
</evidence>
<name>A0A843TMT7_COLES</name>
<feature type="chain" id="PRO_5032633498" evidence="4">
    <location>
        <begin position="27"/>
        <end position="142"/>
    </location>
</feature>
<reference evidence="5" key="1">
    <citation type="submission" date="2017-07" db="EMBL/GenBank/DDBJ databases">
        <title>Taro Niue Genome Assembly and Annotation.</title>
        <authorList>
            <person name="Atibalentja N."/>
            <person name="Keating K."/>
            <person name="Fields C.J."/>
        </authorList>
    </citation>
    <scope>NUCLEOTIDE SEQUENCE</scope>
    <source>
        <strain evidence="5">Niue_2</strain>
        <tissue evidence="5">Leaf</tissue>
    </source>
</reference>
<evidence type="ECO:0000256" key="2">
    <source>
        <dbReference type="ARBA" id="ARBA00023180"/>
    </source>
</evidence>
<evidence type="ECO:0000256" key="4">
    <source>
        <dbReference type="SAM" id="SignalP"/>
    </source>
</evidence>
<feature type="region of interest" description="Disordered" evidence="3">
    <location>
        <begin position="108"/>
        <end position="142"/>
    </location>
</feature>
<keyword evidence="1 4" id="KW-0732">Signal</keyword>
<evidence type="ECO:0000256" key="1">
    <source>
        <dbReference type="ARBA" id="ARBA00022729"/>
    </source>
</evidence>